<dbReference type="InterPro" id="IPR052917">
    <property type="entry name" value="Stress-Dev_Protein"/>
</dbReference>
<protein>
    <recommendedName>
        <fullName evidence="1">General stress protein FMN-binding split barrel domain-containing protein</fullName>
    </recommendedName>
</protein>
<dbReference type="PANTHER" id="PTHR34818:SF1">
    <property type="entry name" value="PROTEIN BLI-3"/>
    <property type="match status" value="1"/>
</dbReference>
<name>A0A4Q9GTA3_9HYPH</name>
<gene>
    <name evidence="2" type="ORF">EYR15_02520</name>
</gene>
<evidence type="ECO:0000313" key="2">
    <source>
        <dbReference type="EMBL" id="TBN55037.1"/>
    </source>
</evidence>
<dbReference type="Gene3D" id="2.30.110.10">
    <property type="entry name" value="Electron Transport, Fmn-binding Protein, Chain A"/>
    <property type="match status" value="1"/>
</dbReference>
<reference evidence="2 3" key="1">
    <citation type="submission" date="2019-02" db="EMBL/GenBank/DDBJ databases">
        <title>Hansschlegelia quercus sp. nov., a novel methylotrophic bacterium from buds of oak (Quercus robur L.).</title>
        <authorList>
            <person name="Agafonova N.V."/>
            <person name="Kaparullina E.N."/>
            <person name="Grouzdev D.S."/>
            <person name="Doronina N.V."/>
        </authorList>
    </citation>
    <scope>NUCLEOTIDE SEQUENCE [LARGE SCALE GENOMIC DNA]</scope>
    <source>
        <strain evidence="2 3">Dub</strain>
    </source>
</reference>
<keyword evidence="3" id="KW-1185">Reference proteome</keyword>
<accession>A0A4Q9GTA3</accession>
<dbReference type="Pfam" id="PF16242">
    <property type="entry name" value="Pyrid_ox_like"/>
    <property type="match status" value="1"/>
</dbReference>
<dbReference type="EMBL" id="SIUB01000001">
    <property type="protein sequence ID" value="TBN55037.1"/>
    <property type="molecule type" value="Genomic_DNA"/>
</dbReference>
<dbReference type="InterPro" id="IPR038725">
    <property type="entry name" value="YdaG_split_barrel_FMN-bd"/>
</dbReference>
<dbReference type="SUPFAM" id="SSF50475">
    <property type="entry name" value="FMN-binding split barrel"/>
    <property type="match status" value="1"/>
</dbReference>
<evidence type="ECO:0000259" key="1">
    <source>
        <dbReference type="Pfam" id="PF16242"/>
    </source>
</evidence>
<dbReference type="PANTHER" id="PTHR34818">
    <property type="entry name" value="PROTEIN BLI-3"/>
    <property type="match status" value="1"/>
</dbReference>
<feature type="domain" description="General stress protein FMN-binding split barrel" evidence="1">
    <location>
        <begin position="7"/>
        <end position="152"/>
    </location>
</feature>
<comment type="caution">
    <text evidence="2">The sequence shown here is derived from an EMBL/GenBank/DDBJ whole genome shotgun (WGS) entry which is preliminary data.</text>
</comment>
<organism evidence="2 3">
    <name type="scientific">Hansschlegelia quercus</name>
    <dbReference type="NCBI Taxonomy" id="2528245"/>
    <lineage>
        <taxon>Bacteria</taxon>
        <taxon>Pseudomonadati</taxon>
        <taxon>Pseudomonadota</taxon>
        <taxon>Alphaproteobacteria</taxon>
        <taxon>Hyphomicrobiales</taxon>
        <taxon>Methylopilaceae</taxon>
        <taxon>Hansschlegelia</taxon>
    </lineage>
</organism>
<dbReference type="AlphaFoldDB" id="A0A4Q9GTA3"/>
<sequence length="162" mass="17717">MAATTGVDRVWELVQDIRVCMLTSKAGGALRARPMHAMADVEAGEIAFFTDVRAHKDDEIAANPDVCLAFAKPNANEYVSLSGTAVVSDDRAEIRARFTEMTKAYFPDGPEDPNIRLLKVTPHDAEYWDGSSNPLVVAFEVARARIKGERPDLGENRKVALG</sequence>
<dbReference type="OrthoDB" id="1432662at2"/>
<dbReference type="RefSeq" id="WP_131001288.1">
    <property type="nucleotide sequence ID" value="NZ_JBHSZR010000002.1"/>
</dbReference>
<proteinExistence type="predicted"/>
<evidence type="ECO:0000313" key="3">
    <source>
        <dbReference type="Proteomes" id="UP000291613"/>
    </source>
</evidence>
<dbReference type="Proteomes" id="UP000291613">
    <property type="component" value="Unassembled WGS sequence"/>
</dbReference>
<dbReference type="InterPro" id="IPR012349">
    <property type="entry name" value="Split_barrel_FMN-bd"/>
</dbReference>